<dbReference type="Pfam" id="PF05351">
    <property type="entry name" value="GMP_PDE_delta"/>
    <property type="match status" value="1"/>
</dbReference>
<accession>A0ABD1KQ78</accession>
<evidence type="ECO:0000256" key="5">
    <source>
        <dbReference type="SAM" id="MobiDB-lite"/>
    </source>
</evidence>
<dbReference type="InterPro" id="IPR051519">
    <property type="entry name" value="PDE6D_unc-119_myristoyl-bd"/>
</dbReference>
<dbReference type="InterPro" id="IPR037036">
    <property type="entry name" value="PDED_dom_sf"/>
</dbReference>
<dbReference type="GO" id="GO:0015031">
    <property type="term" value="P:protein transport"/>
    <property type="evidence" value="ECO:0007669"/>
    <property type="project" value="UniProtKB-KW"/>
</dbReference>
<keyword evidence="2" id="KW-0813">Transport</keyword>
<evidence type="ECO:0000256" key="3">
    <source>
        <dbReference type="ARBA" id="ARBA00022927"/>
    </source>
</evidence>
<evidence type="ECO:0000256" key="1">
    <source>
        <dbReference type="ARBA" id="ARBA00008102"/>
    </source>
</evidence>
<evidence type="ECO:0000256" key="2">
    <source>
        <dbReference type="ARBA" id="ARBA00022448"/>
    </source>
</evidence>
<dbReference type="GO" id="GO:0008289">
    <property type="term" value="F:lipid binding"/>
    <property type="evidence" value="ECO:0007669"/>
    <property type="project" value="UniProtKB-KW"/>
</dbReference>
<reference evidence="7 8" key="1">
    <citation type="submission" date="2024-09" db="EMBL/GenBank/DDBJ databases">
        <title>A chromosome-level genome assembly of Gray's grenadier anchovy, Coilia grayii.</title>
        <authorList>
            <person name="Fu Z."/>
        </authorList>
    </citation>
    <scope>NUCLEOTIDE SEQUENCE [LARGE SCALE GENOMIC DNA]</scope>
    <source>
        <strain evidence="7">G4</strain>
        <tissue evidence="7">Muscle</tissue>
    </source>
</reference>
<feature type="domain" description="GMP phosphodiesterase delta subunit" evidence="6">
    <location>
        <begin position="103"/>
        <end position="259"/>
    </location>
</feature>
<gene>
    <name evidence="7" type="ORF">ACEWY4_002912</name>
</gene>
<name>A0ABD1KQ78_9TELE</name>
<keyword evidence="3" id="KW-0653">Protein transport</keyword>
<comment type="similarity">
    <text evidence="1">Belongs to the PDE6D/unc-119 family.</text>
</comment>
<dbReference type="GO" id="GO:0007399">
    <property type="term" value="P:nervous system development"/>
    <property type="evidence" value="ECO:0007669"/>
    <property type="project" value="UniProtKB-ARBA"/>
</dbReference>
<proteinExistence type="inferred from homology"/>
<feature type="region of interest" description="Disordered" evidence="5">
    <location>
        <begin position="1"/>
        <end position="29"/>
    </location>
</feature>
<dbReference type="PANTHER" id="PTHR12951">
    <property type="entry name" value="RETINAL PROTEIN 4"/>
    <property type="match status" value="1"/>
</dbReference>
<keyword evidence="4" id="KW-0446">Lipid-binding</keyword>
<evidence type="ECO:0000313" key="7">
    <source>
        <dbReference type="EMBL" id="KAL2101151.1"/>
    </source>
</evidence>
<dbReference type="SUPFAM" id="SSF81296">
    <property type="entry name" value="E set domains"/>
    <property type="match status" value="1"/>
</dbReference>
<protein>
    <recommendedName>
        <fullName evidence="6">GMP phosphodiesterase delta subunit domain-containing protein</fullName>
    </recommendedName>
</protein>
<dbReference type="AlphaFoldDB" id="A0ABD1KQ78"/>
<dbReference type="InterPro" id="IPR014756">
    <property type="entry name" value="Ig_E-set"/>
</dbReference>
<dbReference type="Gene3D" id="2.70.50.40">
    <property type="entry name" value="GMP phosphodiesterase, delta subunit"/>
    <property type="match status" value="1"/>
</dbReference>
<evidence type="ECO:0000256" key="4">
    <source>
        <dbReference type="ARBA" id="ARBA00023121"/>
    </source>
</evidence>
<dbReference type="EMBL" id="JBHFQA010000003">
    <property type="protein sequence ID" value="KAL2101151.1"/>
    <property type="molecule type" value="Genomic_DNA"/>
</dbReference>
<sequence length="270" mass="31097">MENQDDRELESEEEEWESPAIETGEEEQEAVLGIEAEAEAEVEAGGEWGYDSEMVDWNGFLEGEPVVGIQGDIAPNWKPTEPVTPEQVLRLSGYTLDFLCSPEDNVYNIGFTRFKIRDVDSGATILDIKKHCPTEISAEQQQQEEWEQGRFIQYHFPPAFLALREIGATLEFTVGAKAVNKFRLIERHYFRNLLLKSFDFEFGFCIPDSRNTCEHIYSLPQLEPEMVEDMIASPFEMHSDSFYFANNKLIMHNKAEYSFSPKYDSFIIES</sequence>
<evidence type="ECO:0000259" key="6">
    <source>
        <dbReference type="Pfam" id="PF05351"/>
    </source>
</evidence>
<dbReference type="Proteomes" id="UP001591681">
    <property type="component" value="Unassembled WGS sequence"/>
</dbReference>
<comment type="caution">
    <text evidence="7">The sequence shown here is derived from an EMBL/GenBank/DDBJ whole genome shotgun (WGS) entry which is preliminary data.</text>
</comment>
<evidence type="ECO:0000313" key="8">
    <source>
        <dbReference type="Proteomes" id="UP001591681"/>
    </source>
</evidence>
<dbReference type="PANTHER" id="PTHR12951:SF6">
    <property type="entry name" value="PROTEIN UNC-119 HOMOLOG B"/>
    <property type="match status" value="1"/>
</dbReference>
<organism evidence="7 8">
    <name type="scientific">Coilia grayii</name>
    <name type="common">Gray's grenadier anchovy</name>
    <dbReference type="NCBI Taxonomy" id="363190"/>
    <lineage>
        <taxon>Eukaryota</taxon>
        <taxon>Metazoa</taxon>
        <taxon>Chordata</taxon>
        <taxon>Craniata</taxon>
        <taxon>Vertebrata</taxon>
        <taxon>Euteleostomi</taxon>
        <taxon>Actinopterygii</taxon>
        <taxon>Neopterygii</taxon>
        <taxon>Teleostei</taxon>
        <taxon>Clupei</taxon>
        <taxon>Clupeiformes</taxon>
        <taxon>Clupeoidei</taxon>
        <taxon>Engraulidae</taxon>
        <taxon>Coilinae</taxon>
        <taxon>Coilia</taxon>
    </lineage>
</organism>
<dbReference type="InterPro" id="IPR008015">
    <property type="entry name" value="PDED_dom"/>
</dbReference>
<dbReference type="FunFam" id="2.70.50.40:FF:000004">
    <property type="entry name" value="protein unc-119 homolog A isoform X3"/>
    <property type="match status" value="1"/>
</dbReference>
<feature type="compositionally biased region" description="Acidic residues" evidence="5">
    <location>
        <begin position="7"/>
        <end position="29"/>
    </location>
</feature>
<keyword evidence="8" id="KW-1185">Reference proteome</keyword>